<keyword evidence="2" id="KW-1185">Reference proteome</keyword>
<evidence type="ECO:0000313" key="1">
    <source>
        <dbReference type="EMBL" id="MCD9646980.1"/>
    </source>
</evidence>
<protein>
    <submittedName>
        <fullName evidence="1">Uncharacterized protein</fullName>
    </submittedName>
</protein>
<accession>A0ABS8VM40</accession>
<sequence length="55" mass="6239">MANLSDYVRTNITDESITVIGLSSTSKSVTYNPDKQPEVFQVQFSGENLRDWVEK</sequence>
<dbReference type="EMBL" id="JACEIK010004991">
    <property type="protein sequence ID" value="MCD9646980.1"/>
    <property type="molecule type" value="Genomic_DNA"/>
</dbReference>
<name>A0ABS8VM40_DATST</name>
<reference evidence="1 2" key="1">
    <citation type="journal article" date="2021" name="BMC Genomics">
        <title>Datura genome reveals duplications of psychoactive alkaloid biosynthetic genes and high mutation rate following tissue culture.</title>
        <authorList>
            <person name="Rajewski A."/>
            <person name="Carter-House D."/>
            <person name="Stajich J."/>
            <person name="Litt A."/>
        </authorList>
    </citation>
    <scope>NUCLEOTIDE SEQUENCE [LARGE SCALE GENOMIC DNA]</scope>
    <source>
        <strain evidence="1">AR-01</strain>
    </source>
</reference>
<dbReference type="Proteomes" id="UP000823775">
    <property type="component" value="Unassembled WGS sequence"/>
</dbReference>
<evidence type="ECO:0000313" key="2">
    <source>
        <dbReference type="Proteomes" id="UP000823775"/>
    </source>
</evidence>
<feature type="non-terminal residue" evidence="1">
    <location>
        <position position="55"/>
    </location>
</feature>
<gene>
    <name evidence="1" type="ORF">HAX54_037257</name>
</gene>
<proteinExistence type="predicted"/>
<comment type="caution">
    <text evidence="1">The sequence shown here is derived from an EMBL/GenBank/DDBJ whole genome shotgun (WGS) entry which is preliminary data.</text>
</comment>
<organism evidence="1 2">
    <name type="scientific">Datura stramonium</name>
    <name type="common">Jimsonweed</name>
    <name type="synonym">Common thornapple</name>
    <dbReference type="NCBI Taxonomy" id="4076"/>
    <lineage>
        <taxon>Eukaryota</taxon>
        <taxon>Viridiplantae</taxon>
        <taxon>Streptophyta</taxon>
        <taxon>Embryophyta</taxon>
        <taxon>Tracheophyta</taxon>
        <taxon>Spermatophyta</taxon>
        <taxon>Magnoliopsida</taxon>
        <taxon>eudicotyledons</taxon>
        <taxon>Gunneridae</taxon>
        <taxon>Pentapetalae</taxon>
        <taxon>asterids</taxon>
        <taxon>lamiids</taxon>
        <taxon>Solanales</taxon>
        <taxon>Solanaceae</taxon>
        <taxon>Solanoideae</taxon>
        <taxon>Datureae</taxon>
        <taxon>Datura</taxon>
    </lineage>
</organism>